<accession>A0A212K679</accession>
<dbReference type="SUPFAM" id="SSF51569">
    <property type="entry name" value="Aldolase"/>
    <property type="match status" value="1"/>
</dbReference>
<dbReference type="GO" id="GO:0008840">
    <property type="term" value="F:4-hydroxy-tetrahydrodipicolinate synthase activity"/>
    <property type="evidence" value="ECO:0007669"/>
    <property type="project" value="TreeGrafter"/>
</dbReference>
<dbReference type="InterPro" id="IPR002220">
    <property type="entry name" value="DapA-like"/>
</dbReference>
<feature type="active site" description="Schiff-base intermediate with substrate" evidence="5">
    <location>
        <position position="161"/>
    </location>
</feature>
<dbReference type="EMBL" id="FLUO01000001">
    <property type="protein sequence ID" value="SBW07224.1"/>
    <property type="molecule type" value="Genomic_DNA"/>
</dbReference>
<dbReference type="AlphaFoldDB" id="A0A212K679"/>
<proteinExistence type="inferred from homology"/>
<protein>
    <submittedName>
        <fullName evidence="7">Dihydrodipicolinate synthase</fullName>
    </submittedName>
</protein>
<dbReference type="Pfam" id="PF00701">
    <property type="entry name" value="DHDPS"/>
    <property type="match status" value="1"/>
</dbReference>
<dbReference type="SMART" id="SM01130">
    <property type="entry name" value="DHDPS"/>
    <property type="match status" value="1"/>
</dbReference>
<keyword evidence="3" id="KW-0704">Schiff base</keyword>
<evidence type="ECO:0000256" key="2">
    <source>
        <dbReference type="ARBA" id="ARBA00023239"/>
    </source>
</evidence>
<dbReference type="InterPro" id="IPR020625">
    <property type="entry name" value="Schiff_base-form_aldolases_AS"/>
</dbReference>
<dbReference type="PANTHER" id="PTHR12128:SF66">
    <property type="entry name" value="4-HYDROXY-2-OXOGLUTARATE ALDOLASE, MITOCHONDRIAL"/>
    <property type="match status" value="1"/>
</dbReference>
<dbReference type="PRINTS" id="PR00146">
    <property type="entry name" value="DHPICSNTHASE"/>
</dbReference>
<dbReference type="PIRSF" id="PIRSF001365">
    <property type="entry name" value="DHDPS"/>
    <property type="match status" value="1"/>
</dbReference>
<evidence type="ECO:0000256" key="4">
    <source>
        <dbReference type="PIRNR" id="PIRNR001365"/>
    </source>
</evidence>
<sequence length="295" mass="31617">MTDRLPFVALVTCFNDDESLNFAATRRQVRRQVAAGNAILCLGTNGDFSALTFEEKVRLAAEVVEEAAGKVKVFANVGTPSTYETVLLARAVEKAGVDGLAVITPYFIGCTQEGLYSHFCRVADAVTTPTYLYDIPARTQNHIEPETCARLAEHPNILGIKDSGGGKESLDAYLAIANARSDFDVFSGPDSLVYYALEHGAKGSISGLGNVMPEVLNAIVKGFEKGDLAAAAKAQERFTALRVDLYALGYPPAMVKRALYLSDSSVGASRQPALLPTPEIDAKIRANLEKHMIAA</sequence>
<dbReference type="Gene3D" id="3.20.20.70">
    <property type="entry name" value="Aldolase class I"/>
    <property type="match status" value="1"/>
</dbReference>
<dbReference type="PANTHER" id="PTHR12128">
    <property type="entry name" value="DIHYDRODIPICOLINATE SYNTHASE"/>
    <property type="match status" value="1"/>
</dbReference>
<feature type="active site" description="Proton donor/acceptor" evidence="5">
    <location>
        <position position="133"/>
    </location>
</feature>
<name>A0A212K679_9PROT</name>
<dbReference type="GO" id="GO:0044281">
    <property type="term" value="P:small molecule metabolic process"/>
    <property type="evidence" value="ECO:0007669"/>
    <property type="project" value="UniProtKB-ARBA"/>
</dbReference>
<evidence type="ECO:0000256" key="5">
    <source>
        <dbReference type="PIRSR" id="PIRSR001365-1"/>
    </source>
</evidence>
<feature type="binding site" evidence="6">
    <location>
        <position position="205"/>
    </location>
    <ligand>
        <name>pyruvate</name>
        <dbReference type="ChEBI" id="CHEBI:15361"/>
    </ligand>
</feature>
<dbReference type="PROSITE" id="PS00666">
    <property type="entry name" value="DHDPS_2"/>
    <property type="match status" value="1"/>
</dbReference>
<dbReference type="CDD" id="cd00408">
    <property type="entry name" value="DHDPS-like"/>
    <property type="match status" value="1"/>
</dbReference>
<dbReference type="InterPro" id="IPR013785">
    <property type="entry name" value="Aldolase_TIM"/>
</dbReference>
<evidence type="ECO:0000256" key="6">
    <source>
        <dbReference type="PIRSR" id="PIRSR001365-2"/>
    </source>
</evidence>
<comment type="similarity">
    <text evidence="1 4">Belongs to the DapA family.</text>
</comment>
<evidence type="ECO:0000313" key="7">
    <source>
        <dbReference type="EMBL" id="SBW07224.1"/>
    </source>
</evidence>
<evidence type="ECO:0000256" key="3">
    <source>
        <dbReference type="ARBA" id="ARBA00023270"/>
    </source>
</evidence>
<reference evidence="7" key="1">
    <citation type="submission" date="2016-04" db="EMBL/GenBank/DDBJ databases">
        <authorList>
            <person name="Evans L.H."/>
            <person name="Alamgir A."/>
            <person name="Owens N."/>
            <person name="Weber N.D."/>
            <person name="Virtaneva K."/>
            <person name="Barbian K."/>
            <person name="Babar A."/>
            <person name="Rosenke K."/>
        </authorList>
    </citation>
    <scope>NUCLEOTIDE SEQUENCE</scope>
    <source>
        <strain evidence="7">86</strain>
    </source>
</reference>
<evidence type="ECO:0000256" key="1">
    <source>
        <dbReference type="ARBA" id="ARBA00007592"/>
    </source>
</evidence>
<gene>
    <name evidence="7" type="ORF">KL86APRO_12216</name>
</gene>
<organism evidence="7">
    <name type="scientific">uncultured Alphaproteobacteria bacterium</name>
    <dbReference type="NCBI Taxonomy" id="91750"/>
    <lineage>
        <taxon>Bacteria</taxon>
        <taxon>Pseudomonadati</taxon>
        <taxon>Pseudomonadota</taxon>
        <taxon>Alphaproteobacteria</taxon>
        <taxon>environmental samples</taxon>
    </lineage>
</organism>
<keyword evidence="2 4" id="KW-0456">Lyase</keyword>